<keyword evidence="16" id="KW-1185">Reference proteome</keyword>
<feature type="active site" evidence="11">
    <location>
        <position position="39"/>
    </location>
</feature>
<dbReference type="GO" id="GO:0042720">
    <property type="term" value="C:mitochondrial inner membrane peptidase complex"/>
    <property type="evidence" value="ECO:0007669"/>
    <property type="project" value="InterPro"/>
</dbReference>
<dbReference type="InterPro" id="IPR019756">
    <property type="entry name" value="Pept_S26A_signal_pept_1_Ser-AS"/>
</dbReference>
<keyword evidence="3 12" id="KW-0645">Protease</keyword>
<dbReference type="PRINTS" id="PR00727">
    <property type="entry name" value="LEADERPTASE"/>
</dbReference>
<dbReference type="Proteomes" id="UP000803884">
    <property type="component" value="Unassembled WGS sequence"/>
</dbReference>
<dbReference type="PANTHER" id="PTHR46041">
    <property type="entry name" value="MITOCHONDRIAL INNER MEMBRANE PROTEASE SUBUNIT 2"/>
    <property type="match status" value="1"/>
</dbReference>
<evidence type="ECO:0000256" key="2">
    <source>
        <dbReference type="ARBA" id="ARBA00007066"/>
    </source>
</evidence>
<dbReference type="GeneID" id="96010713"/>
<evidence type="ECO:0000313" key="15">
    <source>
        <dbReference type="EMBL" id="KAL1581991.1"/>
    </source>
</evidence>
<dbReference type="InterPro" id="IPR037730">
    <property type="entry name" value="IMP2"/>
</dbReference>
<protein>
    <recommendedName>
        <fullName evidence="12">Mitochondrial inner membrane protease subunit</fullName>
        <ecNumber evidence="12">3.4.21.-</ecNumber>
    </recommendedName>
</protein>
<dbReference type="RefSeq" id="XP_069225098.1">
    <property type="nucleotide sequence ID" value="XM_069377875.1"/>
</dbReference>
<keyword evidence="7" id="KW-1133">Transmembrane helix</keyword>
<dbReference type="InterPro" id="IPR019533">
    <property type="entry name" value="Peptidase_S26"/>
</dbReference>
<dbReference type="Pfam" id="PF10502">
    <property type="entry name" value="Peptidase_S26"/>
    <property type="match status" value="1"/>
</dbReference>
<sequence length="212" mass="23633">MPAFLPPWRTLAAGAFWITGTVIGVNDYLLEITPIVGNSMQPTLSPQYYTTGARDTVAWHKWRPAGPDLRRGDLVMYTTPHRGEGSAVKRVIALGGDTVVLDKRRRPGRDEDGEPKPSERTVAKNWDAMAPKVVVPYGHVWLEGDNWRASKDSNHFGPVSRSLIVGRAMGVMWPPQRWGRPWEREAGFAGKTKVVKGREAVPVEWEELVLGV</sequence>
<comment type="subunit">
    <text evidence="10">Component of the signal peptidase complex (SPC) composed of a catalytic subunit SEC11 and three accessory subunits SPC1, SPC2 and SPC3. The complex induces a local thinning of the ER membrane which is used to measure the length of the signal peptide (SP) h-region of protein substrates. This ensures the selectivity of the complex towards h-regions shorter than 18-20 amino acids. SPC associates with the translocon complex.</text>
</comment>
<name>A0AB34KDP7_9PEZI</name>
<keyword evidence="6 12" id="KW-0378">Hydrolase</keyword>
<dbReference type="AlphaFoldDB" id="A0AB34KDP7"/>
<dbReference type="Gene3D" id="2.10.109.10">
    <property type="entry name" value="Umud Fragment, subunit A"/>
    <property type="match status" value="1"/>
</dbReference>
<dbReference type="PROSITE" id="PS00760">
    <property type="entry name" value="SPASE_I_2"/>
    <property type="match status" value="1"/>
</dbReference>
<dbReference type="InterPro" id="IPR036286">
    <property type="entry name" value="LexA/Signal_pep-like_sf"/>
</dbReference>
<evidence type="ECO:0000313" key="16">
    <source>
        <dbReference type="Proteomes" id="UP000803884"/>
    </source>
</evidence>
<comment type="caution">
    <text evidence="15">The sequence shown here is derived from an EMBL/GenBank/DDBJ whole genome shotgun (WGS) entry which is preliminary data.</text>
</comment>
<dbReference type="NCBIfam" id="TIGR02227">
    <property type="entry name" value="sigpep_I_bact"/>
    <property type="match status" value="1"/>
</dbReference>
<dbReference type="GO" id="GO:0006465">
    <property type="term" value="P:signal peptide processing"/>
    <property type="evidence" value="ECO:0007669"/>
    <property type="project" value="InterPro"/>
</dbReference>
<keyword evidence="4" id="KW-0812">Transmembrane</keyword>
<gene>
    <name evidence="15" type="ORF">WHR41_09271</name>
</gene>
<keyword evidence="9" id="KW-0472">Membrane</keyword>
<evidence type="ECO:0000256" key="13">
    <source>
        <dbReference type="SAM" id="MobiDB-lite"/>
    </source>
</evidence>
<accession>A0AB34KDP7</accession>
<dbReference type="InterPro" id="IPR019757">
    <property type="entry name" value="Pept_S26A_signal_pept_1_Lys-AS"/>
</dbReference>
<reference evidence="15 16" key="1">
    <citation type="journal article" date="2020" name="Microbiol. Resour. Announc.">
        <title>Draft Genome Sequence of a Cladosporium Species Isolated from the Mesophotic Ascidian Didemnum maculosum.</title>
        <authorList>
            <person name="Gioti A."/>
            <person name="Siaperas R."/>
            <person name="Nikolaivits E."/>
            <person name="Le Goff G."/>
            <person name="Ouazzani J."/>
            <person name="Kotoulas G."/>
            <person name="Topakas E."/>
        </authorList>
    </citation>
    <scope>NUCLEOTIDE SEQUENCE [LARGE SCALE GENOMIC DNA]</scope>
    <source>
        <strain evidence="15 16">TM138-S3</strain>
    </source>
</reference>
<evidence type="ECO:0000256" key="5">
    <source>
        <dbReference type="ARBA" id="ARBA00022792"/>
    </source>
</evidence>
<keyword evidence="5 12" id="KW-0999">Mitochondrion inner membrane</keyword>
<evidence type="ECO:0000256" key="9">
    <source>
        <dbReference type="ARBA" id="ARBA00023136"/>
    </source>
</evidence>
<dbReference type="EC" id="3.4.21.-" evidence="12"/>
<dbReference type="CDD" id="cd06530">
    <property type="entry name" value="S26_SPase_I"/>
    <property type="match status" value="1"/>
</dbReference>
<feature type="region of interest" description="Disordered" evidence="13">
    <location>
        <begin position="102"/>
        <end position="121"/>
    </location>
</feature>
<dbReference type="EMBL" id="JAAQHG020000084">
    <property type="protein sequence ID" value="KAL1581991.1"/>
    <property type="molecule type" value="Genomic_DNA"/>
</dbReference>
<keyword evidence="8 12" id="KW-0496">Mitochondrion</keyword>
<evidence type="ECO:0000259" key="14">
    <source>
        <dbReference type="Pfam" id="PF10502"/>
    </source>
</evidence>
<dbReference type="PROSITE" id="PS00501">
    <property type="entry name" value="SPASE_I_1"/>
    <property type="match status" value="1"/>
</dbReference>
<proteinExistence type="inferred from homology"/>
<dbReference type="GO" id="GO:0006627">
    <property type="term" value="P:protein processing involved in protein targeting to mitochondrion"/>
    <property type="evidence" value="ECO:0007669"/>
    <property type="project" value="InterPro"/>
</dbReference>
<evidence type="ECO:0000256" key="12">
    <source>
        <dbReference type="RuleBase" id="RU362041"/>
    </source>
</evidence>
<evidence type="ECO:0000256" key="8">
    <source>
        <dbReference type="ARBA" id="ARBA00023128"/>
    </source>
</evidence>
<evidence type="ECO:0000256" key="1">
    <source>
        <dbReference type="ARBA" id="ARBA00004434"/>
    </source>
</evidence>
<evidence type="ECO:0000256" key="7">
    <source>
        <dbReference type="ARBA" id="ARBA00022989"/>
    </source>
</evidence>
<evidence type="ECO:0000256" key="4">
    <source>
        <dbReference type="ARBA" id="ARBA00022692"/>
    </source>
</evidence>
<dbReference type="PANTHER" id="PTHR46041:SF2">
    <property type="entry name" value="MITOCHONDRIAL INNER MEMBRANE PROTEASE SUBUNIT 2"/>
    <property type="match status" value="1"/>
</dbReference>
<dbReference type="GO" id="GO:0004252">
    <property type="term" value="F:serine-type endopeptidase activity"/>
    <property type="evidence" value="ECO:0007669"/>
    <property type="project" value="InterPro"/>
</dbReference>
<feature type="domain" description="Peptidase S26" evidence="14">
    <location>
        <begin position="15"/>
        <end position="173"/>
    </location>
</feature>
<organism evidence="15 16">
    <name type="scientific">Cladosporium halotolerans</name>
    <dbReference type="NCBI Taxonomy" id="1052096"/>
    <lineage>
        <taxon>Eukaryota</taxon>
        <taxon>Fungi</taxon>
        <taxon>Dikarya</taxon>
        <taxon>Ascomycota</taxon>
        <taxon>Pezizomycotina</taxon>
        <taxon>Dothideomycetes</taxon>
        <taxon>Dothideomycetidae</taxon>
        <taxon>Cladosporiales</taxon>
        <taxon>Cladosporiaceae</taxon>
        <taxon>Cladosporium</taxon>
    </lineage>
</organism>
<comment type="subcellular location">
    <subcellularLocation>
        <location evidence="1">Mitochondrion inner membrane</location>
        <topology evidence="1">Single-pass membrane protein</topology>
    </subcellularLocation>
</comment>
<evidence type="ECO:0000256" key="3">
    <source>
        <dbReference type="ARBA" id="ARBA00022670"/>
    </source>
</evidence>
<evidence type="ECO:0000256" key="6">
    <source>
        <dbReference type="ARBA" id="ARBA00022801"/>
    </source>
</evidence>
<evidence type="ECO:0000256" key="10">
    <source>
        <dbReference type="ARBA" id="ARBA00047037"/>
    </source>
</evidence>
<comment type="similarity">
    <text evidence="2">Belongs to the peptidase S26 family. IMP2 subfamily.</text>
</comment>
<feature type="active site" evidence="11">
    <location>
        <position position="89"/>
    </location>
</feature>
<dbReference type="InterPro" id="IPR000223">
    <property type="entry name" value="Pept_S26A_signal_pept_1"/>
</dbReference>
<evidence type="ECO:0000256" key="11">
    <source>
        <dbReference type="PIRSR" id="PIRSR600223-1"/>
    </source>
</evidence>
<dbReference type="SUPFAM" id="SSF51306">
    <property type="entry name" value="LexA/Signal peptidase"/>
    <property type="match status" value="1"/>
</dbReference>
<feature type="compositionally biased region" description="Basic and acidic residues" evidence="13">
    <location>
        <begin position="108"/>
        <end position="121"/>
    </location>
</feature>